<dbReference type="PROSITE" id="PS50110">
    <property type="entry name" value="RESPONSE_REGULATORY"/>
    <property type="match status" value="1"/>
</dbReference>
<dbReference type="AlphaFoldDB" id="A0A517YJB1"/>
<keyword evidence="2" id="KW-0902">Two-component regulatory system</keyword>
<dbReference type="PANTHER" id="PTHR44591">
    <property type="entry name" value="STRESS RESPONSE REGULATOR PROTEIN 1"/>
    <property type="match status" value="1"/>
</dbReference>
<dbReference type="InterPro" id="IPR001789">
    <property type="entry name" value="Sig_transdc_resp-reg_receiver"/>
</dbReference>
<proteinExistence type="predicted"/>
<dbReference type="InterPro" id="IPR050595">
    <property type="entry name" value="Bact_response_regulator"/>
</dbReference>
<dbReference type="Pfam" id="PF00072">
    <property type="entry name" value="Response_reg"/>
    <property type="match status" value="1"/>
</dbReference>
<dbReference type="Gene3D" id="3.40.50.2300">
    <property type="match status" value="1"/>
</dbReference>
<dbReference type="GO" id="GO:0000160">
    <property type="term" value="P:phosphorelay signal transduction system"/>
    <property type="evidence" value="ECO:0007669"/>
    <property type="project" value="UniProtKB-KW"/>
</dbReference>
<reference evidence="5 6" key="1">
    <citation type="submission" date="2019-02" db="EMBL/GenBank/DDBJ databases">
        <title>Deep-cultivation of Planctomycetes and their phenomic and genomic characterization uncovers novel biology.</title>
        <authorList>
            <person name="Wiegand S."/>
            <person name="Jogler M."/>
            <person name="Boedeker C."/>
            <person name="Pinto D."/>
            <person name="Vollmers J."/>
            <person name="Rivas-Marin E."/>
            <person name="Kohn T."/>
            <person name="Peeters S.H."/>
            <person name="Heuer A."/>
            <person name="Rast P."/>
            <person name="Oberbeckmann S."/>
            <person name="Bunk B."/>
            <person name="Jeske O."/>
            <person name="Meyerdierks A."/>
            <person name="Storesund J.E."/>
            <person name="Kallscheuer N."/>
            <person name="Luecker S."/>
            <person name="Lage O.M."/>
            <person name="Pohl T."/>
            <person name="Merkel B.J."/>
            <person name="Hornburger P."/>
            <person name="Mueller R.-W."/>
            <person name="Bruemmer F."/>
            <person name="Labrenz M."/>
            <person name="Spormann A.M."/>
            <person name="Op den Camp H."/>
            <person name="Overmann J."/>
            <person name="Amann R."/>
            <person name="Jetten M.S.M."/>
            <person name="Mascher T."/>
            <person name="Medema M.H."/>
            <person name="Devos D.P."/>
            <person name="Kaster A.-K."/>
            <person name="Ovreas L."/>
            <person name="Rohde M."/>
            <person name="Galperin M.Y."/>
            <person name="Jogler C."/>
        </authorList>
    </citation>
    <scope>NUCLEOTIDE SEQUENCE [LARGE SCALE GENOMIC DNA]</scope>
    <source>
        <strain evidence="5 6">ETA_A8</strain>
    </source>
</reference>
<evidence type="ECO:0000256" key="3">
    <source>
        <dbReference type="PROSITE-ProRule" id="PRU00169"/>
    </source>
</evidence>
<dbReference type="OrthoDB" id="272828at2"/>
<sequence length="148" mass="16379">MQKRILLCDDELHILRAAEFKFSRAGYHVQCAANGEEAWTLIEQQLPDVLVTDCQMPRLNGLELARRIKDHPATCHLPVIMLSAKGFELSSSQLRDEYGIVKLLCKPFSPRELFNVVESLLGGHEGASDALVGLPIAATVPTAVSQWL</sequence>
<dbReference type="Proteomes" id="UP000315017">
    <property type="component" value="Chromosome"/>
</dbReference>
<name>A0A517YJB1_9BACT</name>
<evidence type="ECO:0000313" key="6">
    <source>
        <dbReference type="Proteomes" id="UP000315017"/>
    </source>
</evidence>
<evidence type="ECO:0000313" key="5">
    <source>
        <dbReference type="EMBL" id="QDU30309.1"/>
    </source>
</evidence>
<dbReference type="RefSeq" id="WP_145095551.1">
    <property type="nucleotide sequence ID" value="NZ_CP036274.1"/>
</dbReference>
<dbReference type="KEGG" id="aagg:ETAA8_54290"/>
<dbReference type="InterPro" id="IPR011006">
    <property type="entry name" value="CheY-like_superfamily"/>
</dbReference>
<keyword evidence="1 3" id="KW-0597">Phosphoprotein</keyword>
<evidence type="ECO:0000259" key="4">
    <source>
        <dbReference type="PROSITE" id="PS50110"/>
    </source>
</evidence>
<dbReference type="SUPFAM" id="SSF52172">
    <property type="entry name" value="CheY-like"/>
    <property type="match status" value="1"/>
</dbReference>
<evidence type="ECO:0000256" key="2">
    <source>
        <dbReference type="ARBA" id="ARBA00023012"/>
    </source>
</evidence>
<accession>A0A517YJB1</accession>
<feature type="modified residue" description="4-aspartylphosphate" evidence="3">
    <location>
        <position position="53"/>
    </location>
</feature>
<organism evidence="5 6">
    <name type="scientific">Anatilimnocola aggregata</name>
    <dbReference type="NCBI Taxonomy" id="2528021"/>
    <lineage>
        <taxon>Bacteria</taxon>
        <taxon>Pseudomonadati</taxon>
        <taxon>Planctomycetota</taxon>
        <taxon>Planctomycetia</taxon>
        <taxon>Pirellulales</taxon>
        <taxon>Pirellulaceae</taxon>
        <taxon>Anatilimnocola</taxon>
    </lineage>
</organism>
<dbReference type="SMART" id="SM00448">
    <property type="entry name" value="REC"/>
    <property type="match status" value="1"/>
</dbReference>
<feature type="domain" description="Response regulatory" evidence="4">
    <location>
        <begin position="4"/>
        <end position="121"/>
    </location>
</feature>
<evidence type="ECO:0000256" key="1">
    <source>
        <dbReference type="ARBA" id="ARBA00022553"/>
    </source>
</evidence>
<dbReference type="PANTHER" id="PTHR44591:SF14">
    <property type="entry name" value="PROTEIN PILG"/>
    <property type="match status" value="1"/>
</dbReference>
<protein>
    <submittedName>
        <fullName evidence="5">Alkaline phosphatase synthesis transcriptional regulatory protein PhoP</fullName>
    </submittedName>
</protein>
<gene>
    <name evidence="5" type="primary">phoP_2</name>
    <name evidence="5" type="ORF">ETAA8_54290</name>
</gene>
<keyword evidence="6" id="KW-1185">Reference proteome</keyword>
<dbReference type="EMBL" id="CP036274">
    <property type="protein sequence ID" value="QDU30309.1"/>
    <property type="molecule type" value="Genomic_DNA"/>
</dbReference>